<dbReference type="InterPro" id="IPR036389">
    <property type="entry name" value="RNase_III_sf"/>
</dbReference>
<dbReference type="EMBL" id="HBIR01042609">
    <property type="protein sequence ID" value="CAE0575658.1"/>
    <property type="molecule type" value="Transcribed_RNA"/>
</dbReference>
<gene>
    <name evidence="1" type="ORF">EHUX00137_LOCUS33237</name>
</gene>
<sequence>MERNEFLARRISRVVGTDGSWLTSKLRLARDEVQRSMAEQDQLQLGDEEAFRLDLAASLPDESTKVLADVLEALVGAVAVQDGLERAGAAFAQVVLPPQCVVDELADGRVAGDVTQLPAGSGGASRWSASA</sequence>
<dbReference type="AlphaFoldDB" id="A0A6V2UCQ3"/>
<evidence type="ECO:0000313" key="1">
    <source>
        <dbReference type="EMBL" id="CAE0575658.1"/>
    </source>
</evidence>
<dbReference type="Gene3D" id="1.10.1520.10">
    <property type="entry name" value="Ribonuclease III domain"/>
    <property type="match status" value="1"/>
</dbReference>
<protein>
    <submittedName>
        <fullName evidence="1">Uncharacterized protein</fullName>
    </submittedName>
</protein>
<organism evidence="1">
    <name type="scientific">Emiliania huxleyi</name>
    <name type="common">Coccolithophore</name>
    <name type="synonym">Pontosphaera huxleyi</name>
    <dbReference type="NCBI Taxonomy" id="2903"/>
    <lineage>
        <taxon>Eukaryota</taxon>
        <taxon>Haptista</taxon>
        <taxon>Haptophyta</taxon>
        <taxon>Prymnesiophyceae</taxon>
        <taxon>Isochrysidales</taxon>
        <taxon>Noelaerhabdaceae</taxon>
        <taxon>Emiliania</taxon>
    </lineage>
</organism>
<dbReference type="GO" id="GO:0004525">
    <property type="term" value="F:ribonuclease III activity"/>
    <property type="evidence" value="ECO:0007669"/>
    <property type="project" value="InterPro"/>
</dbReference>
<name>A0A6V2UCQ3_EMIHU</name>
<dbReference type="GO" id="GO:0006396">
    <property type="term" value="P:RNA processing"/>
    <property type="evidence" value="ECO:0007669"/>
    <property type="project" value="InterPro"/>
</dbReference>
<dbReference type="SUPFAM" id="SSF69065">
    <property type="entry name" value="RNase III domain-like"/>
    <property type="match status" value="1"/>
</dbReference>
<reference evidence="1" key="1">
    <citation type="submission" date="2021-01" db="EMBL/GenBank/DDBJ databases">
        <authorList>
            <person name="Corre E."/>
            <person name="Pelletier E."/>
            <person name="Niang G."/>
            <person name="Scheremetjew M."/>
            <person name="Finn R."/>
            <person name="Kale V."/>
            <person name="Holt S."/>
            <person name="Cochrane G."/>
            <person name="Meng A."/>
            <person name="Brown T."/>
            <person name="Cohen L."/>
        </authorList>
    </citation>
    <scope>NUCLEOTIDE SEQUENCE</scope>
    <source>
        <strain evidence="1">379</strain>
    </source>
</reference>
<proteinExistence type="predicted"/>
<accession>A0A6V2UCQ3</accession>